<dbReference type="InterPro" id="IPR004344">
    <property type="entry name" value="TTL/TTLL_fam"/>
</dbReference>
<accession>A0A0V0QHN1</accession>
<keyword evidence="3" id="KW-1185">Reference proteome</keyword>
<dbReference type="Gene3D" id="3.30.1490.20">
    <property type="entry name" value="ATP-grasp fold, A domain"/>
    <property type="match status" value="1"/>
</dbReference>
<dbReference type="PROSITE" id="PS51221">
    <property type="entry name" value="TTL"/>
    <property type="match status" value="1"/>
</dbReference>
<dbReference type="InterPro" id="IPR013815">
    <property type="entry name" value="ATP_grasp_subdomain_1"/>
</dbReference>
<dbReference type="Proteomes" id="UP000054937">
    <property type="component" value="Unassembled WGS sequence"/>
</dbReference>
<sequence length="642" mass="75686">MGPNSQVDCYKKLNNQTQNTLTSLSNLDETKLDSSFKRTPVKKSYNNFLDTNQEMEQSATIKQMKSKIHSEMLKASKIAPQRSGQVKKRVLYKCFIQGTNNTQLVKNIIQKKQGWGIVGNQEGFNHLLWFDSAQKIRFEMQGVQQQQLQLQQQNQQKDSKKKQMVNHFQGYKELASKPLLLRNFEKICKQYKLQMFDFTPLSFIIDGNSNSYQNDFEDFLNIFYSKSVAEKQDLINIEILRRKHFYKQSLQESQQSYKYNNKNNNNNVLQENQEVSQINKLKGAAQLRNHDTMHQGKNMWIFKPSDNNRGIGIRIFSTIQELILILQEFYNIQQICDEDDESTDSHSNSNSSQYNNNNNKSNYIHNCAYNNLSSRPVTAQQQNSRTVSQFKGKGFLQKQKQQQINNNFVIQKYIEKPLLINERKFDLRIWVLIAPDMQLYVFKEGYLRLSGEKYNIQQNYSNNNSNKNQVMHLTNNAIQKHAKSYGKYEEGNQMNYDQFEDYLEKKQIDLKFRKKILPKMKEIVALTYSSVKEKLNPNKYENCFEIFGYDFFIDADYQVWLIEANTNPCLEESSQIQKELLPRMLNDAFKICLDKNFPCNFQQKDVYQDPTKKNFTVKGYDDAENLWEPCSIKKFNQIKICQ</sequence>
<proteinExistence type="predicted"/>
<organism evidence="2 3">
    <name type="scientific">Pseudocohnilembus persalinus</name>
    <name type="common">Ciliate</name>
    <dbReference type="NCBI Taxonomy" id="266149"/>
    <lineage>
        <taxon>Eukaryota</taxon>
        <taxon>Sar</taxon>
        <taxon>Alveolata</taxon>
        <taxon>Ciliophora</taxon>
        <taxon>Intramacronucleata</taxon>
        <taxon>Oligohymenophorea</taxon>
        <taxon>Scuticociliatia</taxon>
        <taxon>Philasterida</taxon>
        <taxon>Pseudocohnilembidae</taxon>
        <taxon>Pseudocohnilembus</taxon>
    </lineage>
</organism>
<comment type="caution">
    <text evidence="2">The sequence shown here is derived from an EMBL/GenBank/DDBJ whole genome shotgun (WGS) entry which is preliminary data.</text>
</comment>
<dbReference type="AlphaFoldDB" id="A0A0V0QHN1"/>
<dbReference type="PANTHER" id="PTHR46069:SF1">
    <property type="entry name" value="CHROMOSOME UNDETERMINED SCAFFOLD_125, WHOLE GENOME SHOTGUN SEQUENCE"/>
    <property type="match status" value="1"/>
</dbReference>
<evidence type="ECO:0000256" key="1">
    <source>
        <dbReference type="SAM" id="MobiDB-lite"/>
    </source>
</evidence>
<name>A0A0V0QHN1_PSEPJ</name>
<evidence type="ECO:0000313" key="3">
    <source>
        <dbReference type="Proteomes" id="UP000054937"/>
    </source>
</evidence>
<gene>
    <name evidence="2" type="ORF">PPERSA_01621</name>
</gene>
<dbReference type="Gene3D" id="3.30.470.20">
    <property type="entry name" value="ATP-grasp fold, B domain"/>
    <property type="match status" value="1"/>
</dbReference>
<dbReference type="OrthoDB" id="202825at2759"/>
<dbReference type="SUPFAM" id="SSF56059">
    <property type="entry name" value="Glutathione synthetase ATP-binding domain-like"/>
    <property type="match status" value="1"/>
</dbReference>
<protein>
    <recommendedName>
        <fullName evidence="4">Tubulin-tyrosine ligase family protein</fullName>
    </recommendedName>
</protein>
<dbReference type="PANTHER" id="PTHR46069">
    <property type="entry name" value="TUBULIN TYROSINE LIGASE"/>
    <property type="match status" value="1"/>
</dbReference>
<reference evidence="2 3" key="1">
    <citation type="journal article" date="2015" name="Sci. Rep.">
        <title>Genome of the facultative scuticociliatosis pathogen Pseudocohnilembus persalinus provides insight into its virulence through horizontal gene transfer.</title>
        <authorList>
            <person name="Xiong J."/>
            <person name="Wang G."/>
            <person name="Cheng J."/>
            <person name="Tian M."/>
            <person name="Pan X."/>
            <person name="Warren A."/>
            <person name="Jiang C."/>
            <person name="Yuan D."/>
            <person name="Miao W."/>
        </authorList>
    </citation>
    <scope>NUCLEOTIDE SEQUENCE [LARGE SCALE GENOMIC DNA]</scope>
    <source>
        <strain evidence="2">36N120E</strain>
    </source>
</reference>
<dbReference type="OMA" id="DIMHITN"/>
<dbReference type="EMBL" id="LDAU01000166">
    <property type="protein sequence ID" value="KRX01751.1"/>
    <property type="molecule type" value="Genomic_DNA"/>
</dbReference>
<evidence type="ECO:0008006" key="4">
    <source>
        <dbReference type="Google" id="ProtNLM"/>
    </source>
</evidence>
<feature type="compositionally biased region" description="Low complexity" evidence="1">
    <location>
        <begin position="345"/>
        <end position="360"/>
    </location>
</feature>
<dbReference type="InParanoid" id="A0A0V0QHN1"/>
<dbReference type="GO" id="GO:0005524">
    <property type="term" value="F:ATP binding"/>
    <property type="evidence" value="ECO:0007669"/>
    <property type="project" value="InterPro"/>
</dbReference>
<dbReference type="Pfam" id="PF03133">
    <property type="entry name" value="TTL"/>
    <property type="match status" value="1"/>
</dbReference>
<feature type="region of interest" description="Disordered" evidence="1">
    <location>
        <begin position="339"/>
        <end position="360"/>
    </location>
</feature>
<evidence type="ECO:0000313" key="2">
    <source>
        <dbReference type="EMBL" id="KRX01751.1"/>
    </source>
</evidence>